<organism evidence="5 6">
    <name type="scientific">Geodermatophilus dictyosporus</name>
    <dbReference type="NCBI Taxonomy" id="1523247"/>
    <lineage>
        <taxon>Bacteria</taxon>
        <taxon>Bacillati</taxon>
        <taxon>Actinomycetota</taxon>
        <taxon>Actinomycetes</taxon>
        <taxon>Geodermatophilales</taxon>
        <taxon>Geodermatophilaceae</taxon>
        <taxon>Geodermatophilus</taxon>
    </lineage>
</organism>
<evidence type="ECO:0000259" key="4">
    <source>
        <dbReference type="Pfam" id="PF20570"/>
    </source>
</evidence>
<gene>
    <name evidence="5" type="ORF">SAMN05660464_2393</name>
</gene>
<protein>
    <recommendedName>
        <fullName evidence="4">DUF6779 domain-containing protein</fullName>
    </recommendedName>
</protein>
<dbReference type="Proteomes" id="UP000198857">
    <property type="component" value="Unassembled WGS sequence"/>
</dbReference>
<feature type="compositionally biased region" description="Low complexity" evidence="2">
    <location>
        <begin position="316"/>
        <end position="332"/>
    </location>
</feature>
<keyword evidence="3" id="KW-0812">Transmembrane</keyword>
<dbReference type="STRING" id="1523247.SAMN05660464_2393"/>
<keyword evidence="1" id="KW-0175">Coiled coil</keyword>
<dbReference type="EMBL" id="FOWQ01000003">
    <property type="protein sequence ID" value="SFP18662.1"/>
    <property type="molecule type" value="Genomic_DNA"/>
</dbReference>
<keyword evidence="6" id="KW-1185">Reference proteome</keyword>
<feature type="coiled-coil region" evidence="1">
    <location>
        <begin position="93"/>
        <end position="136"/>
    </location>
</feature>
<proteinExistence type="predicted"/>
<feature type="transmembrane region" description="Helical" evidence="3">
    <location>
        <begin position="41"/>
        <end position="60"/>
    </location>
</feature>
<dbReference type="InterPro" id="IPR046706">
    <property type="entry name" value="DUF6779"/>
</dbReference>
<feature type="region of interest" description="Disordered" evidence="2">
    <location>
        <begin position="245"/>
        <end position="334"/>
    </location>
</feature>
<keyword evidence="3" id="KW-0472">Membrane</keyword>
<feature type="domain" description="DUF6779" evidence="4">
    <location>
        <begin position="42"/>
        <end position="141"/>
    </location>
</feature>
<dbReference type="Pfam" id="PF20570">
    <property type="entry name" value="DUF6779"/>
    <property type="match status" value="1"/>
</dbReference>
<sequence length="362" mass="38156">MARRPPDPAGSPRLRTAGLVLGSLLAVAATAVVFLTEDARVLRITVVAVAWACLLAAVAAGRRSARDADAAPPTAPDTTALEAELRRAYDAELEREVAARQRYELELENEVRREAEQSMRRELDALRSELAGLREGLSGIAALRAEVAAVGALRADLAGLTALRADLAEIGGLRADVGRLRAELTEQLTGEMRVERLVMRTQSVRTPAGREPLEPAPPAWGGELDTGWAAQVPAATVVAPAVAREPEPPARPLPLPPVPVPVHAEPAGSPREWPAARGPLDPADAAPRRRHTDPAGASAPQPAEQLTVERPTVHTAAAGHAAPSWAAPSPAAEVDDVGSARLAQILAESGVRPGGRRHRYRD</sequence>
<evidence type="ECO:0000256" key="1">
    <source>
        <dbReference type="SAM" id="Coils"/>
    </source>
</evidence>
<evidence type="ECO:0000313" key="5">
    <source>
        <dbReference type="EMBL" id="SFP18662.1"/>
    </source>
</evidence>
<accession>A0A1I5NAE0</accession>
<evidence type="ECO:0000256" key="2">
    <source>
        <dbReference type="SAM" id="MobiDB-lite"/>
    </source>
</evidence>
<dbReference type="AlphaFoldDB" id="A0A1I5NAE0"/>
<reference evidence="6" key="1">
    <citation type="submission" date="2016-10" db="EMBL/GenBank/DDBJ databases">
        <authorList>
            <person name="Varghese N."/>
            <person name="Submissions S."/>
        </authorList>
    </citation>
    <scope>NUCLEOTIDE SEQUENCE [LARGE SCALE GENOMIC DNA]</scope>
    <source>
        <strain evidence="6">DSM 44208</strain>
    </source>
</reference>
<keyword evidence="3" id="KW-1133">Transmembrane helix</keyword>
<evidence type="ECO:0000313" key="6">
    <source>
        <dbReference type="Proteomes" id="UP000198857"/>
    </source>
</evidence>
<name>A0A1I5NAE0_9ACTN</name>
<evidence type="ECO:0000256" key="3">
    <source>
        <dbReference type="SAM" id="Phobius"/>
    </source>
</evidence>
<feature type="compositionally biased region" description="Pro residues" evidence="2">
    <location>
        <begin position="249"/>
        <end position="260"/>
    </location>
</feature>